<evidence type="ECO:0000256" key="5">
    <source>
        <dbReference type="PIRSR" id="PIRSR000097-2"/>
    </source>
</evidence>
<dbReference type="EMBL" id="KN714677">
    <property type="protein sequence ID" value="KUI54983.1"/>
    <property type="molecule type" value="Genomic_DNA"/>
</dbReference>
<dbReference type="SUPFAM" id="SSF51430">
    <property type="entry name" value="NAD(P)-linked oxidoreductase"/>
    <property type="match status" value="1"/>
</dbReference>
<feature type="site" description="Lowers pKa of active site Tyr" evidence="6">
    <location>
        <position position="73"/>
    </location>
</feature>
<feature type="binding site" evidence="5">
    <location>
        <position position="106"/>
    </location>
    <ligand>
        <name>substrate</name>
    </ligand>
</feature>
<dbReference type="InterPro" id="IPR018170">
    <property type="entry name" value="Aldo/ket_reductase_CS"/>
</dbReference>
<organism evidence="8 9">
    <name type="scientific">Cytospora mali</name>
    <name type="common">Apple Valsa canker fungus</name>
    <name type="synonym">Valsa mali</name>
    <dbReference type="NCBI Taxonomy" id="578113"/>
    <lineage>
        <taxon>Eukaryota</taxon>
        <taxon>Fungi</taxon>
        <taxon>Dikarya</taxon>
        <taxon>Ascomycota</taxon>
        <taxon>Pezizomycotina</taxon>
        <taxon>Sordariomycetes</taxon>
        <taxon>Sordariomycetidae</taxon>
        <taxon>Diaporthales</taxon>
        <taxon>Cytosporaceae</taxon>
        <taxon>Cytospora</taxon>
    </lineage>
</organism>
<keyword evidence="2" id="KW-0521">NADP</keyword>
<dbReference type="STRING" id="694573.A0A194UTJ9"/>
<dbReference type="CDD" id="cd19071">
    <property type="entry name" value="AKR_AKR1-5-like"/>
    <property type="match status" value="1"/>
</dbReference>
<reference evidence="9" key="1">
    <citation type="submission" date="2014-12" db="EMBL/GenBank/DDBJ databases">
        <title>Genome Sequence of Valsa Canker Pathogens Uncovers a Specific Adaption of Colonization on Woody Bark.</title>
        <authorList>
            <person name="Yin Z."/>
            <person name="Liu H."/>
            <person name="Gao X."/>
            <person name="Li Z."/>
            <person name="Song N."/>
            <person name="Ke X."/>
            <person name="Dai Q."/>
            <person name="Wu Y."/>
            <person name="Sun Y."/>
            <person name="Xu J.-R."/>
            <person name="Kang Z.K."/>
            <person name="Wang L."/>
            <person name="Huang L."/>
        </authorList>
    </citation>
    <scope>NUCLEOTIDE SEQUENCE [LARGE SCALE GENOMIC DNA]</scope>
    <source>
        <strain evidence="9">SXYL134</strain>
    </source>
</reference>
<dbReference type="PANTHER" id="PTHR11732">
    <property type="entry name" value="ALDO/KETO REDUCTASE"/>
    <property type="match status" value="1"/>
</dbReference>
<dbReference type="PRINTS" id="PR00069">
    <property type="entry name" value="ALDKETRDTASE"/>
</dbReference>
<evidence type="ECO:0000256" key="2">
    <source>
        <dbReference type="ARBA" id="ARBA00022857"/>
    </source>
</evidence>
<proteinExistence type="inferred from homology"/>
<dbReference type="FunFam" id="3.20.20.100:FF:000007">
    <property type="entry name" value="NAD(P)H-dependent D-xylose reductase xyl1"/>
    <property type="match status" value="1"/>
</dbReference>
<name>A0A194UTJ9_CYTMA</name>
<accession>A0A194UTJ9</accession>
<dbReference type="PROSITE" id="PS00062">
    <property type="entry name" value="ALDOKETO_REDUCTASE_2"/>
    <property type="match status" value="1"/>
</dbReference>
<evidence type="ECO:0000313" key="8">
    <source>
        <dbReference type="EMBL" id="KUI54983.1"/>
    </source>
</evidence>
<sequence length="308" mass="34380">MPTEFKLNTGAAIPAVGFGTWQDADAQEDAVAHALKSGYKHIDTARIYGTEAAVAKGIKKSGIPRERIFITTKLWNNAHHPDDVEKAFDASLKDLDTDYVDLFLIHWPVAFARGDQPFPKDSNDKPKTENIDYVDTYKALEKIHKSGKAKAIGVSNFSKAELERLLKETDVVPAVHQLESHPYLQQKEFAEFHKQKGIHITHYSPLGNQNAVYGDDVGKLIDDPVLVEIGKKHNKSSAQVALAWGIAQGHSVIPKSKTPERIELNLQGDFKLDEEDLKKIAAIDKKIRFNDSSESFGYNFFTDLDGKK</sequence>
<dbReference type="GO" id="GO:0016491">
    <property type="term" value="F:oxidoreductase activity"/>
    <property type="evidence" value="ECO:0007669"/>
    <property type="project" value="UniProtKB-KW"/>
</dbReference>
<keyword evidence="9" id="KW-1185">Reference proteome</keyword>
<evidence type="ECO:0000259" key="7">
    <source>
        <dbReference type="Pfam" id="PF00248"/>
    </source>
</evidence>
<dbReference type="Gene3D" id="3.20.20.100">
    <property type="entry name" value="NADP-dependent oxidoreductase domain"/>
    <property type="match status" value="1"/>
</dbReference>
<dbReference type="OrthoDB" id="416253at2759"/>
<evidence type="ECO:0000256" key="1">
    <source>
        <dbReference type="ARBA" id="ARBA00007905"/>
    </source>
</evidence>
<gene>
    <name evidence="8" type="ORF">VP1G_02335</name>
</gene>
<dbReference type="InterPro" id="IPR023210">
    <property type="entry name" value="NADP_OxRdtase_dom"/>
</dbReference>
<evidence type="ECO:0000256" key="3">
    <source>
        <dbReference type="ARBA" id="ARBA00023002"/>
    </source>
</evidence>
<keyword evidence="3" id="KW-0560">Oxidoreductase</keyword>
<dbReference type="Pfam" id="PF00248">
    <property type="entry name" value="Aldo_ket_red"/>
    <property type="match status" value="1"/>
</dbReference>
<dbReference type="Proteomes" id="UP000078576">
    <property type="component" value="Unassembled WGS sequence"/>
</dbReference>
<feature type="domain" description="NADP-dependent oxidoreductase" evidence="7">
    <location>
        <begin position="16"/>
        <end position="284"/>
    </location>
</feature>
<comment type="similarity">
    <text evidence="1">Belongs to the aldo/keto reductase family.</text>
</comment>
<protein>
    <recommendedName>
        <fullName evidence="7">NADP-dependent oxidoreductase domain-containing protein</fullName>
    </recommendedName>
</protein>
<feature type="active site" description="Proton donor" evidence="4">
    <location>
        <position position="48"/>
    </location>
</feature>
<dbReference type="PIRSF" id="PIRSF000097">
    <property type="entry name" value="AKR"/>
    <property type="match status" value="1"/>
</dbReference>
<evidence type="ECO:0000256" key="4">
    <source>
        <dbReference type="PIRSR" id="PIRSR000097-1"/>
    </source>
</evidence>
<dbReference type="PROSITE" id="PS50890">
    <property type="entry name" value="PUA"/>
    <property type="match status" value="1"/>
</dbReference>
<evidence type="ECO:0000256" key="6">
    <source>
        <dbReference type="PIRSR" id="PIRSR000097-3"/>
    </source>
</evidence>
<evidence type="ECO:0000313" key="9">
    <source>
        <dbReference type="Proteomes" id="UP000078576"/>
    </source>
</evidence>
<dbReference type="InterPro" id="IPR020471">
    <property type="entry name" value="AKR"/>
</dbReference>
<dbReference type="AlphaFoldDB" id="A0A194UTJ9"/>
<dbReference type="InterPro" id="IPR036812">
    <property type="entry name" value="NAD(P)_OxRdtase_dom_sf"/>
</dbReference>